<dbReference type="AlphaFoldDB" id="G4TQZ3"/>
<feature type="domain" description="Ubiquinol-cytochrome c chaperone" evidence="3">
    <location>
        <begin position="170"/>
        <end position="351"/>
    </location>
</feature>
<evidence type="ECO:0000256" key="1">
    <source>
        <dbReference type="ARBA" id="ARBA00006407"/>
    </source>
</evidence>
<dbReference type="STRING" id="1109443.G4TQZ3"/>
<dbReference type="GO" id="GO:0005739">
    <property type="term" value="C:mitochondrion"/>
    <property type="evidence" value="ECO:0007669"/>
    <property type="project" value="TreeGrafter"/>
</dbReference>
<dbReference type="EMBL" id="CAFZ01000248">
    <property type="protein sequence ID" value="CCA73736.1"/>
    <property type="molecule type" value="Genomic_DNA"/>
</dbReference>
<sequence length="389" mass="44018">MNPISTHCAMRVVSANARRRILVHPEAFTTARSGRRLAAKNQFSTSSALGSSTLPPESSKTAKGGSTQHVQHTTANSSSLPKKQQSQEASEEGVRDDAPIPYHNEPSSWTDSSALSPFLRRHPSVYKAVKFVYDGMGLYAKQSDAVRHGKKFYMTCSERDIAEQAFVYDTCRIPQTFHTWFQMTNLHVWLLTVRIRALPSPHGRYILQALVDFFFQDIEDRLRALLGPRISERTITSYMKEYRELWNGSQLSLDVGLVGGDWELAGAIWRNIFDARGWNLDGSQVVEGEQTLPPGLDRPATVPETANQETTGGDRIDLVEMPQHIYTFVAYLRRELKRLESVPDDEILLGGDMGKWGSFGTTDEIRKGPLVHKELERWEMWAEQTGKYR</sequence>
<dbReference type="PANTHER" id="PTHR12184">
    <property type="entry name" value="UBIQUINOL-CYTOCHROME C REDUCTASE COMPLEX ASSEMBLY FACTOR 1 FAMILY MEMBER"/>
    <property type="match status" value="1"/>
</dbReference>
<dbReference type="eggNOG" id="KOG2873">
    <property type="taxonomic scope" value="Eukaryota"/>
</dbReference>
<reference evidence="4 5" key="1">
    <citation type="journal article" date="2011" name="PLoS Pathog.">
        <title>Endophytic Life Strategies Decoded by Genome and Transcriptome Analyses of the Mutualistic Root Symbiont Piriformospora indica.</title>
        <authorList>
            <person name="Zuccaro A."/>
            <person name="Lahrmann U."/>
            <person name="Guldener U."/>
            <person name="Langen G."/>
            <person name="Pfiffi S."/>
            <person name="Biedenkopf D."/>
            <person name="Wong P."/>
            <person name="Samans B."/>
            <person name="Grimm C."/>
            <person name="Basiewicz M."/>
            <person name="Murat C."/>
            <person name="Martin F."/>
            <person name="Kogel K.H."/>
        </authorList>
    </citation>
    <scope>NUCLEOTIDE SEQUENCE [LARGE SCALE GENOMIC DNA]</scope>
    <source>
        <strain evidence="4 5">DSM 11827</strain>
    </source>
</reference>
<gene>
    <name evidence="4" type="ORF">PIIN_07691</name>
</gene>
<feature type="region of interest" description="Disordered" evidence="2">
    <location>
        <begin position="41"/>
        <end position="111"/>
    </location>
</feature>
<accession>G4TQZ3</accession>
<dbReference type="Pfam" id="PF03981">
    <property type="entry name" value="Ubiq_cyt_C_chap"/>
    <property type="match status" value="1"/>
</dbReference>
<dbReference type="InterPro" id="IPR021150">
    <property type="entry name" value="Ubiq_cyt_c_chap"/>
</dbReference>
<dbReference type="InParanoid" id="G4TQZ3"/>
<dbReference type="OrthoDB" id="10253878at2759"/>
<evidence type="ECO:0000259" key="3">
    <source>
        <dbReference type="Pfam" id="PF03981"/>
    </source>
</evidence>
<feature type="compositionally biased region" description="Polar residues" evidence="2">
    <location>
        <begin position="41"/>
        <end position="88"/>
    </location>
</feature>
<dbReference type="InterPro" id="IPR007129">
    <property type="entry name" value="Ubiqinol_cyt_c_chaperone_CPB3"/>
</dbReference>
<dbReference type="PANTHER" id="PTHR12184:SF1">
    <property type="entry name" value="UBIQUINOL-CYTOCHROME-C REDUCTASE COMPLEX ASSEMBLY FACTOR 1"/>
    <property type="match status" value="1"/>
</dbReference>
<comment type="caution">
    <text evidence="4">The sequence shown here is derived from an EMBL/GenBank/DDBJ whole genome shotgun (WGS) entry which is preliminary data.</text>
</comment>
<organism evidence="4 5">
    <name type="scientific">Serendipita indica (strain DSM 11827)</name>
    <name type="common">Root endophyte fungus</name>
    <name type="synonym">Piriformospora indica</name>
    <dbReference type="NCBI Taxonomy" id="1109443"/>
    <lineage>
        <taxon>Eukaryota</taxon>
        <taxon>Fungi</taxon>
        <taxon>Dikarya</taxon>
        <taxon>Basidiomycota</taxon>
        <taxon>Agaricomycotina</taxon>
        <taxon>Agaricomycetes</taxon>
        <taxon>Sebacinales</taxon>
        <taxon>Serendipitaceae</taxon>
        <taxon>Serendipita</taxon>
    </lineage>
</organism>
<dbReference type="Proteomes" id="UP000007148">
    <property type="component" value="Unassembled WGS sequence"/>
</dbReference>
<protein>
    <recommendedName>
        <fullName evidence="3">Ubiquinol-cytochrome c chaperone domain-containing protein</fullName>
    </recommendedName>
</protein>
<proteinExistence type="inferred from homology"/>
<comment type="similarity">
    <text evidence="1">Belongs to the CBP3 family.</text>
</comment>
<evidence type="ECO:0000313" key="4">
    <source>
        <dbReference type="EMBL" id="CCA73736.1"/>
    </source>
</evidence>
<keyword evidence="5" id="KW-1185">Reference proteome</keyword>
<name>G4TQZ3_SERID</name>
<feature type="region of interest" description="Disordered" evidence="2">
    <location>
        <begin position="291"/>
        <end position="310"/>
    </location>
</feature>
<dbReference type="GO" id="GO:0034551">
    <property type="term" value="P:mitochondrial respiratory chain complex III assembly"/>
    <property type="evidence" value="ECO:0007669"/>
    <property type="project" value="TreeGrafter"/>
</dbReference>
<evidence type="ECO:0000256" key="2">
    <source>
        <dbReference type="SAM" id="MobiDB-lite"/>
    </source>
</evidence>
<dbReference type="HOGENOM" id="CLU_051390_7_0_1"/>
<evidence type="ECO:0000313" key="5">
    <source>
        <dbReference type="Proteomes" id="UP000007148"/>
    </source>
</evidence>